<gene>
    <name evidence="2" type="primary">LOC113215891</name>
</gene>
<sequence>MVYFVMALKEARASCIDLLLVIGFTSTLLNKSSIVEGKDEHTTLVSKFYEMKHCTDKKHHIRLSNVTFTAGRHGGNLASADVRYNKGLTSITRISALLNKCGTGPEHCEYFTTWRWDRDVCNMVLAKGMAWTPIVNAIKPSVHCPVQPGPYRIVNATVDWESFERLIPILKLEDQVFKIAFMLYNERKELSMCIQAIVGILRVRA</sequence>
<dbReference type="GeneID" id="113215891"/>
<evidence type="ECO:0000313" key="2">
    <source>
        <dbReference type="RefSeq" id="XP_052123559.1"/>
    </source>
</evidence>
<evidence type="ECO:0000313" key="1">
    <source>
        <dbReference type="Proteomes" id="UP000504606"/>
    </source>
</evidence>
<reference evidence="2" key="1">
    <citation type="submission" date="2025-08" db="UniProtKB">
        <authorList>
            <consortium name="RefSeq"/>
        </authorList>
    </citation>
    <scope>IDENTIFICATION</scope>
    <source>
        <tissue evidence="2">Whole organism</tissue>
    </source>
</reference>
<name>A0A9C6WXY4_FRAOC</name>
<accession>A0A9C6WXY4</accession>
<keyword evidence="1" id="KW-1185">Reference proteome</keyword>
<dbReference type="AlphaFoldDB" id="A0A9C6WXY4"/>
<organism evidence="1 2">
    <name type="scientific">Frankliniella occidentalis</name>
    <name type="common">Western flower thrips</name>
    <name type="synonym">Euthrips occidentalis</name>
    <dbReference type="NCBI Taxonomy" id="133901"/>
    <lineage>
        <taxon>Eukaryota</taxon>
        <taxon>Metazoa</taxon>
        <taxon>Ecdysozoa</taxon>
        <taxon>Arthropoda</taxon>
        <taxon>Hexapoda</taxon>
        <taxon>Insecta</taxon>
        <taxon>Pterygota</taxon>
        <taxon>Neoptera</taxon>
        <taxon>Paraneoptera</taxon>
        <taxon>Thysanoptera</taxon>
        <taxon>Terebrantia</taxon>
        <taxon>Thripoidea</taxon>
        <taxon>Thripidae</taxon>
        <taxon>Frankliniella</taxon>
    </lineage>
</organism>
<dbReference type="Proteomes" id="UP000504606">
    <property type="component" value="Unplaced"/>
</dbReference>
<dbReference type="RefSeq" id="XP_052123559.1">
    <property type="nucleotide sequence ID" value="XM_052267599.1"/>
</dbReference>
<protein>
    <submittedName>
        <fullName evidence="2">Uncharacterized protein LOC113215891 isoform X2</fullName>
    </submittedName>
</protein>
<proteinExistence type="predicted"/>